<proteinExistence type="predicted"/>
<feature type="compositionally biased region" description="Low complexity" evidence="1">
    <location>
        <begin position="38"/>
        <end position="82"/>
    </location>
</feature>
<gene>
    <name evidence="2" type="ORF">PG986_011762</name>
</gene>
<protein>
    <submittedName>
        <fullName evidence="2">Uncharacterized protein</fullName>
    </submittedName>
</protein>
<comment type="caution">
    <text evidence="2">The sequence shown here is derived from an EMBL/GenBank/DDBJ whole genome shotgun (WGS) entry which is preliminary data.</text>
</comment>
<organism evidence="2 3">
    <name type="scientific">Apiospora aurea</name>
    <dbReference type="NCBI Taxonomy" id="335848"/>
    <lineage>
        <taxon>Eukaryota</taxon>
        <taxon>Fungi</taxon>
        <taxon>Dikarya</taxon>
        <taxon>Ascomycota</taxon>
        <taxon>Pezizomycotina</taxon>
        <taxon>Sordariomycetes</taxon>
        <taxon>Xylariomycetidae</taxon>
        <taxon>Amphisphaeriales</taxon>
        <taxon>Apiosporaceae</taxon>
        <taxon>Apiospora</taxon>
    </lineage>
</organism>
<keyword evidence="3" id="KW-1185">Reference proteome</keyword>
<dbReference type="RefSeq" id="XP_066694680.1">
    <property type="nucleotide sequence ID" value="XM_066847984.1"/>
</dbReference>
<dbReference type="Proteomes" id="UP001391051">
    <property type="component" value="Unassembled WGS sequence"/>
</dbReference>
<evidence type="ECO:0000256" key="1">
    <source>
        <dbReference type="SAM" id="MobiDB-lite"/>
    </source>
</evidence>
<accession>A0ABR1PY18</accession>
<sequence>MVTFLRSSSPSLGKITYHIQYTIMATTEHVEYPEPEGETSAGETAGETTGETTGETAGETSAGETSAGETAGDTTGETTGDTVGNRETTVTVTPLEDIKDDEPPFLGISTIPPSPVTAKTP</sequence>
<reference evidence="2 3" key="1">
    <citation type="submission" date="2023-01" db="EMBL/GenBank/DDBJ databases">
        <title>Analysis of 21 Apiospora genomes using comparative genomics revels a genus with tremendous synthesis potential of carbohydrate active enzymes and secondary metabolites.</title>
        <authorList>
            <person name="Sorensen T."/>
        </authorList>
    </citation>
    <scope>NUCLEOTIDE SEQUENCE [LARGE SCALE GENOMIC DNA]</scope>
    <source>
        <strain evidence="2 3">CBS 24483</strain>
    </source>
</reference>
<dbReference type="EMBL" id="JAQQWE010000008">
    <property type="protein sequence ID" value="KAK7942649.1"/>
    <property type="molecule type" value="Genomic_DNA"/>
</dbReference>
<evidence type="ECO:0000313" key="3">
    <source>
        <dbReference type="Proteomes" id="UP001391051"/>
    </source>
</evidence>
<name>A0ABR1PY18_9PEZI</name>
<dbReference type="GeneID" id="92081046"/>
<feature type="region of interest" description="Disordered" evidence="1">
    <location>
        <begin position="28"/>
        <end position="121"/>
    </location>
</feature>
<evidence type="ECO:0000313" key="2">
    <source>
        <dbReference type="EMBL" id="KAK7942649.1"/>
    </source>
</evidence>